<accession>A0A291W4Z7</accession>
<dbReference type="KEGG" id="salf:SMD44_p10227"/>
<keyword evidence="3" id="KW-1185">Reference proteome</keyword>
<dbReference type="Proteomes" id="UP000195880">
    <property type="component" value="Plasmid pMDJK44.1"/>
</dbReference>
<feature type="region of interest" description="Disordered" evidence="1">
    <location>
        <begin position="1"/>
        <end position="27"/>
    </location>
</feature>
<proteinExistence type="predicted"/>
<name>A0A291W4Z7_9ACTN</name>
<sequence length="104" mass="10611">MTSSPAAPETTAGSSPGRGSIRQALDAGLHPATQLPLATCGECIHLQRKVLADQSARSKCGLLVGVGRRNGGPDLRSSTPACSDFMRKATARRTAASAHADAAN</sequence>
<evidence type="ECO:0000313" key="3">
    <source>
        <dbReference type="Proteomes" id="UP000195880"/>
    </source>
</evidence>
<dbReference type="EMBL" id="CP023976">
    <property type="protein sequence ID" value="ATM24726.1"/>
    <property type="molecule type" value="Genomic_DNA"/>
</dbReference>
<keyword evidence="2" id="KW-0614">Plasmid</keyword>
<protein>
    <submittedName>
        <fullName evidence="2">Uncharacterized protein</fullName>
    </submittedName>
</protein>
<reference evidence="2 3" key="1">
    <citation type="submission" date="2017-10" db="EMBL/GenBank/DDBJ databases">
        <title>Streptomyces alboflavus Genome sequencing and assembly.</title>
        <authorList>
            <person name="Wang Y."/>
            <person name="Du B."/>
            <person name="Ding Y."/>
            <person name="Liu H."/>
            <person name="Hou Q."/>
            <person name="Liu K."/>
            <person name="Wang C."/>
            <person name="Yao L."/>
        </authorList>
    </citation>
    <scope>NUCLEOTIDE SEQUENCE [LARGE SCALE GENOMIC DNA]</scope>
    <source>
        <strain evidence="2 3">MDJK44</strain>
        <plasmid evidence="3">Plasmid pmdjk44.1</plasmid>
    </source>
</reference>
<organism evidence="2 3">
    <name type="scientific">Streptomyces alboflavus</name>
    <dbReference type="NCBI Taxonomy" id="67267"/>
    <lineage>
        <taxon>Bacteria</taxon>
        <taxon>Bacillati</taxon>
        <taxon>Actinomycetota</taxon>
        <taxon>Actinomycetes</taxon>
        <taxon>Kitasatosporales</taxon>
        <taxon>Streptomycetaceae</taxon>
        <taxon>Streptomyces</taxon>
    </lineage>
</organism>
<dbReference type="AlphaFoldDB" id="A0A291W4Z7"/>
<evidence type="ECO:0000313" key="2">
    <source>
        <dbReference type="EMBL" id="ATM24726.1"/>
    </source>
</evidence>
<geneLocation type="plasmid" evidence="3">
    <name>pmdjk44.1</name>
</geneLocation>
<gene>
    <name evidence="2" type="ORF">SMD44_p10227</name>
</gene>
<evidence type="ECO:0000256" key="1">
    <source>
        <dbReference type="SAM" id="MobiDB-lite"/>
    </source>
</evidence>